<feature type="domain" description="PLD phosphodiesterase" evidence="2">
    <location>
        <begin position="336"/>
        <end position="363"/>
    </location>
</feature>
<protein>
    <submittedName>
        <fullName evidence="3">Phospholipase D-like domain-containing protein</fullName>
    </submittedName>
</protein>
<evidence type="ECO:0000313" key="3">
    <source>
        <dbReference type="EMBL" id="WNZ44202.1"/>
    </source>
</evidence>
<dbReference type="SUPFAM" id="SSF56024">
    <property type="entry name" value="Phospholipase D/nuclease"/>
    <property type="match status" value="2"/>
</dbReference>
<keyword evidence="1" id="KW-0812">Transmembrane</keyword>
<feature type="transmembrane region" description="Helical" evidence="1">
    <location>
        <begin position="6"/>
        <end position="26"/>
    </location>
</feature>
<dbReference type="GO" id="GO:0008808">
    <property type="term" value="F:cardiolipin synthase activity"/>
    <property type="evidence" value="ECO:0007669"/>
    <property type="project" value="TreeGrafter"/>
</dbReference>
<sequence>MTWTTFFLLFAAAIVVWMILYLRGVFEPQICYRFDRRIALDSPNFLPMLVGFSKSIATQARLTQFWSQPDQIYAARLEAIQKAQHLIQFETFFMTPGYRADQFAQALIERSRCGVKVQVLVDHVGTAQIPASYWKQLRGAGVEVRFFHPPRLKVPLQYLSRTHRKLLIIDGTIALIGGMGVSDDWDGNPKIGDRAPWLDGEIQLESTIVSVLMSIFLRHWLYAGGQATVEHLPVQQASRAAKPMLVIASDADSKLSLINALIWFGLQAAQHRIWIASPYFILERNTRNAIIAAKKRGVDVQIVTTGVHNDKPPVYYAVRERYHALLRADIAVYEYQPSMMHAKLMLVDQDWINFGSANFDPRSFFHNDELNLAWFAPDFAPTVEHFFTDAFSTSDRIELSSWRKRPWWQKMIGQLALLLRWQL</sequence>
<feature type="domain" description="PLD phosphodiesterase" evidence="2">
    <location>
        <begin position="158"/>
        <end position="185"/>
    </location>
</feature>
<dbReference type="PROSITE" id="PS50035">
    <property type="entry name" value="PLD"/>
    <property type="match status" value="2"/>
</dbReference>
<dbReference type="PANTHER" id="PTHR21248">
    <property type="entry name" value="CARDIOLIPIN SYNTHASE"/>
    <property type="match status" value="1"/>
</dbReference>
<evidence type="ECO:0000256" key="1">
    <source>
        <dbReference type="SAM" id="Phobius"/>
    </source>
</evidence>
<dbReference type="SMART" id="SM00155">
    <property type="entry name" value="PLDc"/>
    <property type="match status" value="2"/>
</dbReference>
<dbReference type="Pfam" id="PF13091">
    <property type="entry name" value="PLDc_2"/>
    <property type="match status" value="2"/>
</dbReference>
<dbReference type="InterPro" id="IPR001736">
    <property type="entry name" value="PLipase_D/transphosphatidylase"/>
</dbReference>
<dbReference type="PANTHER" id="PTHR21248:SF23">
    <property type="entry name" value="CARDIOLIPIN SYNTHASE B"/>
    <property type="match status" value="1"/>
</dbReference>
<gene>
    <name evidence="3" type="ORF">Q2T42_20455</name>
</gene>
<accession>A0AA96WQZ7</accession>
<proteinExistence type="predicted"/>
<dbReference type="CDD" id="cd09110">
    <property type="entry name" value="PLDc_CLS_1"/>
    <property type="match status" value="1"/>
</dbReference>
<name>A0AA96WQZ7_LEPBY</name>
<reference evidence="3" key="1">
    <citation type="journal article" date="2023" name="Plants (Basel)">
        <title>Genomic Analysis of Leptolyngbya boryana CZ1 Reveals Efficient Carbon Fixation Modules.</title>
        <authorList>
            <person name="Bai X."/>
            <person name="Wang H."/>
            <person name="Cheng W."/>
            <person name="Wang J."/>
            <person name="Ma M."/>
            <person name="Hu H."/>
            <person name="Song Z."/>
            <person name="Ma H."/>
            <person name="Fan Y."/>
            <person name="Du C."/>
            <person name="Xu J."/>
        </authorList>
    </citation>
    <scope>NUCLEOTIDE SEQUENCE</scope>
    <source>
        <strain evidence="3">CZ1</strain>
    </source>
</reference>
<dbReference type="CDD" id="cd09159">
    <property type="entry name" value="PLDc_ybhO_like_2"/>
    <property type="match status" value="1"/>
</dbReference>
<keyword evidence="1" id="KW-1133">Transmembrane helix</keyword>
<reference evidence="3" key="2">
    <citation type="submission" date="2023-07" db="EMBL/GenBank/DDBJ databases">
        <authorList>
            <person name="Bai X.-H."/>
            <person name="Wang H.-H."/>
            <person name="Wang J."/>
            <person name="Ma M.-Y."/>
            <person name="Hu H.-H."/>
            <person name="Song Z.-L."/>
            <person name="Ma H.-G."/>
            <person name="Fan Y."/>
            <person name="Du C.-Y."/>
            <person name="Xu J.-C."/>
        </authorList>
    </citation>
    <scope>NUCLEOTIDE SEQUENCE</scope>
    <source>
        <strain evidence="3">CZ1</strain>
    </source>
</reference>
<dbReference type="GO" id="GO:0016020">
    <property type="term" value="C:membrane"/>
    <property type="evidence" value="ECO:0007669"/>
    <property type="project" value="TreeGrafter"/>
</dbReference>
<dbReference type="InterPro" id="IPR025202">
    <property type="entry name" value="PLD-like_dom"/>
</dbReference>
<evidence type="ECO:0000259" key="2">
    <source>
        <dbReference type="PROSITE" id="PS50035"/>
    </source>
</evidence>
<dbReference type="EMBL" id="CP130144">
    <property type="protein sequence ID" value="WNZ44202.1"/>
    <property type="molecule type" value="Genomic_DNA"/>
</dbReference>
<dbReference type="Gene3D" id="3.30.870.10">
    <property type="entry name" value="Endonuclease Chain A"/>
    <property type="match status" value="2"/>
</dbReference>
<dbReference type="RefSeq" id="WP_316426374.1">
    <property type="nucleotide sequence ID" value="NZ_CP130144.1"/>
</dbReference>
<dbReference type="AlphaFoldDB" id="A0AA96WQZ7"/>
<dbReference type="GO" id="GO:0032049">
    <property type="term" value="P:cardiolipin biosynthetic process"/>
    <property type="evidence" value="ECO:0007669"/>
    <property type="project" value="UniProtKB-ARBA"/>
</dbReference>
<keyword evidence="1" id="KW-0472">Membrane</keyword>
<organism evidence="3">
    <name type="scientific">Leptolyngbya boryana CZ1</name>
    <dbReference type="NCBI Taxonomy" id="3060204"/>
    <lineage>
        <taxon>Bacteria</taxon>
        <taxon>Bacillati</taxon>
        <taxon>Cyanobacteriota</taxon>
        <taxon>Cyanophyceae</taxon>
        <taxon>Leptolyngbyales</taxon>
        <taxon>Leptolyngbyaceae</taxon>
        <taxon>Leptolyngbya group</taxon>
        <taxon>Leptolyngbya</taxon>
    </lineage>
</organism>